<dbReference type="Proteomes" id="UP001550044">
    <property type="component" value="Unassembled WGS sequence"/>
</dbReference>
<organism evidence="2 3">
    <name type="scientific">Streptomyces sp. 900116325</name>
    <dbReference type="NCBI Taxonomy" id="3154295"/>
    <lineage>
        <taxon>Bacteria</taxon>
        <taxon>Bacillati</taxon>
        <taxon>Actinomycetota</taxon>
        <taxon>Actinomycetes</taxon>
        <taxon>Kitasatosporales</taxon>
        <taxon>Streptomycetaceae</taxon>
        <taxon>Streptomyces</taxon>
    </lineage>
</organism>
<evidence type="ECO:0000313" key="3">
    <source>
        <dbReference type="Proteomes" id="UP001550044"/>
    </source>
</evidence>
<name>A0ABV2UFC3_9ACTN</name>
<feature type="compositionally biased region" description="Basic and acidic residues" evidence="1">
    <location>
        <begin position="1"/>
        <end position="14"/>
    </location>
</feature>
<sequence length="88" mass="9608">MDELMRRRVYGADHDDPDPGPQPGHAYRELVGGPLDGLLVDVTGWEEDALREGAALSTEIGAHGPGGRAVYQPRAADPRFWDWQGDTP</sequence>
<gene>
    <name evidence="2" type="ORF">ABZV61_27980</name>
</gene>
<comment type="caution">
    <text evidence="2">The sequence shown here is derived from an EMBL/GenBank/DDBJ whole genome shotgun (WGS) entry which is preliminary data.</text>
</comment>
<accession>A0ABV2UFC3</accession>
<feature type="region of interest" description="Disordered" evidence="1">
    <location>
        <begin position="1"/>
        <end position="30"/>
    </location>
</feature>
<evidence type="ECO:0000313" key="2">
    <source>
        <dbReference type="EMBL" id="MET8436555.1"/>
    </source>
</evidence>
<evidence type="ECO:0000256" key="1">
    <source>
        <dbReference type="SAM" id="MobiDB-lite"/>
    </source>
</evidence>
<reference evidence="2 3" key="1">
    <citation type="submission" date="2024-06" db="EMBL/GenBank/DDBJ databases">
        <title>The Natural Products Discovery Center: Release of the First 8490 Sequenced Strains for Exploring Actinobacteria Biosynthetic Diversity.</title>
        <authorList>
            <person name="Kalkreuter E."/>
            <person name="Kautsar S.A."/>
            <person name="Yang D."/>
            <person name="Bader C.D."/>
            <person name="Teijaro C.N."/>
            <person name="Fluegel L."/>
            <person name="Davis C.M."/>
            <person name="Simpson J.R."/>
            <person name="Lauterbach L."/>
            <person name="Steele A.D."/>
            <person name="Gui C."/>
            <person name="Meng S."/>
            <person name="Li G."/>
            <person name="Viehrig K."/>
            <person name="Ye F."/>
            <person name="Su P."/>
            <person name="Kiefer A.F."/>
            <person name="Nichols A."/>
            <person name="Cepeda A.J."/>
            <person name="Yan W."/>
            <person name="Fan B."/>
            <person name="Jiang Y."/>
            <person name="Adhikari A."/>
            <person name="Zheng C.-J."/>
            <person name="Schuster L."/>
            <person name="Cowan T.M."/>
            <person name="Smanski M.J."/>
            <person name="Chevrette M.G."/>
            <person name="De Carvalho L.P.S."/>
            <person name="Shen B."/>
        </authorList>
    </citation>
    <scope>NUCLEOTIDE SEQUENCE [LARGE SCALE GENOMIC DNA]</scope>
    <source>
        <strain evidence="2 3">NPDC005137</strain>
    </source>
</reference>
<keyword evidence="3" id="KW-1185">Reference proteome</keyword>
<dbReference type="RefSeq" id="WP_352307904.1">
    <property type="nucleotide sequence ID" value="NZ_JBEOSG010000033.1"/>
</dbReference>
<protein>
    <submittedName>
        <fullName evidence="2">Uncharacterized protein</fullName>
    </submittedName>
</protein>
<proteinExistence type="predicted"/>
<dbReference type="EMBL" id="JBEXIP010000027">
    <property type="protein sequence ID" value="MET8436555.1"/>
    <property type="molecule type" value="Genomic_DNA"/>
</dbReference>